<comment type="caution">
    <text evidence="1">The sequence shown here is derived from an EMBL/GenBank/DDBJ whole genome shotgun (WGS) entry which is preliminary data.</text>
</comment>
<gene>
    <name evidence="1" type="ORF">M9H77_21861</name>
</gene>
<dbReference type="EMBL" id="CM044705">
    <property type="protein sequence ID" value="KAI5662538.1"/>
    <property type="molecule type" value="Genomic_DNA"/>
</dbReference>
<organism evidence="1 2">
    <name type="scientific">Catharanthus roseus</name>
    <name type="common">Madagascar periwinkle</name>
    <name type="synonym">Vinca rosea</name>
    <dbReference type="NCBI Taxonomy" id="4058"/>
    <lineage>
        <taxon>Eukaryota</taxon>
        <taxon>Viridiplantae</taxon>
        <taxon>Streptophyta</taxon>
        <taxon>Embryophyta</taxon>
        <taxon>Tracheophyta</taxon>
        <taxon>Spermatophyta</taxon>
        <taxon>Magnoliopsida</taxon>
        <taxon>eudicotyledons</taxon>
        <taxon>Gunneridae</taxon>
        <taxon>Pentapetalae</taxon>
        <taxon>asterids</taxon>
        <taxon>lamiids</taxon>
        <taxon>Gentianales</taxon>
        <taxon>Apocynaceae</taxon>
        <taxon>Rauvolfioideae</taxon>
        <taxon>Vinceae</taxon>
        <taxon>Catharanthinae</taxon>
        <taxon>Catharanthus</taxon>
    </lineage>
</organism>
<protein>
    <submittedName>
        <fullName evidence="1">Uncharacterized protein</fullName>
    </submittedName>
</protein>
<name>A0ACC0ARG3_CATRO</name>
<proteinExistence type="predicted"/>
<accession>A0ACC0ARG3</accession>
<evidence type="ECO:0000313" key="1">
    <source>
        <dbReference type="EMBL" id="KAI5662538.1"/>
    </source>
</evidence>
<reference evidence="2" key="1">
    <citation type="journal article" date="2023" name="Nat. Plants">
        <title>Single-cell RNA sequencing provides a high-resolution roadmap for understanding the multicellular compartmentation of specialized metabolism.</title>
        <authorList>
            <person name="Sun S."/>
            <person name="Shen X."/>
            <person name="Li Y."/>
            <person name="Li Y."/>
            <person name="Wang S."/>
            <person name="Li R."/>
            <person name="Zhang H."/>
            <person name="Shen G."/>
            <person name="Guo B."/>
            <person name="Wei J."/>
            <person name="Xu J."/>
            <person name="St-Pierre B."/>
            <person name="Chen S."/>
            <person name="Sun C."/>
        </authorList>
    </citation>
    <scope>NUCLEOTIDE SEQUENCE [LARGE SCALE GENOMIC DNA]</scope>
</reference>
<dbReference type="Proteomes" id="UP001060085">
    <property type="component" value="Linkage Group LG05"/>
</dbReference>
<evidence type="ECO:0000313" key="2">
    <source>
        <dbReference type="Proteomes" id="UP001060085"/>
    </source>
</evidence>
<keyword evidence="2" id="KW-1185">Reference proteome</keyword>
<sequence>MPSEGISAFHLFSLKLKSIKLQVSNINSSQAHLVASPFFVSAFQPSGSLSLFCSSFLLFMSCSFCHFFGAKLNV</sequence>